<accession>A0A4D6KYT1</accession>
<evidence type="ECO:0000313" key="2">
    <source>
        <dbReference type="Proteomes" id="UP000501690"/>
    </source>
</evidence>
<dbReference type="Proteomes" id="UP000501690">
    <property type="component" value="Linkage Group LG2"/>
</dbReference>
<sequence length="108" mass="12437">MTLHSIHYDSTRLIWIRITWSDSADACTCGGYLYSPPSCSPPSYVLQVLRLINFPSPQGLTKLRHGTSKHNNLKDGLAELAEQRRTRLFSNFNRWKNECKALEIQMLK</sequence>
<proteinExistence type="predicted"/>
<protein>
    <submittedName>
        <fullName evidence="1">Uncharacterized protein</fullName>
    </submittedName>
</protein>
<organism evidence="1 2">
    <name type="scientific">Vigna unguiculata</name>
    <name type="common">Cowpea</name>
    <dbReference type="NCBI Taxonomy" id="3917"/>
    <lineage>
        <taxon>Eukaryota</taxon>
        <taxon>Viridiplantae</taxon>
        <taxon>Streptophyta</taxon>
        <taxon>Embryophyta</taxon>
        <taxon>Tracheophyta</taxon>
        <taxon>Spermatophyta</taxon>
        <taxon>Magnoliopsida</taxon>
        <taxon>eudicotyledons</taxon>
        <taxon>Gunneridae</taxon>
        <taxon>Pentapetalae</taxon>
        <taxon>rosids</taxon>
        <taxon>fabids</taxon>
        <taxon>Fabales</taxon>
        <taxon>Fabaceae</taxon>
        <taxon>Papilionoideae</taxon>
        <taxon>50 kb inversion clade</taxon>
        <taxon>NPAAA clade</taxon>
        <taxon>indigoferoid/millettioid clade</taxon>
        <taxon>Phaseoleae</taxon>
        <taxon>Vigna</taxon>
    </lineage>
</organism>
<keyword evidence="2" id="KW-1185">Reference proteome</keyword>
<dbReference type="AlphaFoldDB" id="A0A4D6KYT1"/>
<dbReference type="EMBL" id="CP039346">
    <property type="protein sequence ID" value="QCD81527.1"/>
    <property type="molecule type" value="Genomic_DNA"/>
</dbReference>
<evidence type="ECO:0000313" key="1">
    <source>
        <dbReference type="EMBL" id="QCD81527.1"/>
    </source>
</evidence>
<gene>
    <name evidence="1" type="ORF">DEO72_LG2g1856</name>
</gene>
<name>A0A4D6KYT1_VIGUN</name>
<reference evidence="1 2" key="1">
    <citation type="submission" date="2019-04" db="EMBL/GenBank/DDBJ databases">
        <title>An improved genome assembly and genetic linkage map for asparagus bean, Vigna unguiculata ssp. sesquipedialis.</title>
        <authorList>
            <person name="Xia Q."/>
            <person name="Zhang R."/>
            <person name="Dong Y."/>
        </authorList>
    </citation>
    <scope>NUCLEOTIDE SEQUENCE [LARGE SCALE GENOMIC DNA]</scope>
    <source>
        <tissue evidence="1">Leaf</tissue>
    </source>
</reference>